<dbReference type="PANTHER" id="PTHR24177:SF103">
    <property type="entry name" value="PGG DOMAIN-CONTAINING PROTEIN"/>
    <property type="match status" value="1"/>
</dbReference>
<evidence type="ECO:0000256" key="2">
    <source>
        <dbReference type="SAM" id="MobiDB-lite"/>
    </source>
</evidence>
<dbReference type="Pfam" id="PF12796">
    <property type="entry name" value="Ank_2"/>
    <property type="match status" value="1"/>
</dbReference>
<keyword evidence="6" id="KW-1185">Reference proteome</keyword>
<name>A0A443NK00_9MAGN</name>
<sequence>MVLEGGMQPLPFRDVEDVDRNILKEVEKERKKMLVLVSMGEWNSVLKILSQDCPTTSIFRLLPMNSSKDTFMHLAASEGQTEVVRKLLKLTKENDMGAGAPLANVTGNTPLHLAATHGHEETCRGIIEEAPEMGAVRNVDGETPIFVAALSGSKKAFSTLSSMLTNAEDIALVRRNDGDTILHCAISGEYFDLASEIIERFSQLVYYRNERGLTPLHILANNPSAFRSGCRLLLLNRLLYASIKVSIEPNPDEARQEKEDYPSKLVGNYLLCWTFFKLWKSTFAALGQCLRSRGANISANSFIRFFRFLLTILHVILALSGFSRRITKMRKKKQKHMWADKVMHQLLQHIEHWWDFGEINTGMDPYRFRLEGSRGSSPGLALPVGEIPIALQLEKEIASASETNSIEESQRFPTTRSLRSDPSSSSIPRTDSNMLSSAIGAGSNLSKEELKGGLIESPFLIAGRKGVKEMVEAILNIFPMAIHDIDLEQKNIIMLAAEHRQPDIYKIFLKRKTESWLGKVDAGGNTVLHLAAKHADNQPLLIPGAALQMQREIKWFKFVKENMPPHFSKRQNHKGQTAMEVFTETHQALAMQRAKWLSNASQSCSVVATLITTVAFATMAAVPGGLKQDHGAPVLQGRLAFNVFSVSSLIALCTSAISLIMFLGILTSPYQDLDFGNDLPKKLILGLASLFFSIATMFLSFFSGDLFVLESKMKYMAYPIFILTICVALAGFPLYFEFIKQTVTHAPKRTYPHKLSF</sequence>
<dbReference type="PROSITE" id="PS50088">
    <property type="entry name" value="ANK_REPEAT"/>
    <property type="match status" value="1"/>
</dbReference>
<dbReference type="EMBL" id="QPKB01000003">
    <property type="protein sequence ID" value="RWR78823.1"/>
    <property type="molecule type" value="Genomic_DNA"/>
</dbReference>
<feature type="transmembrane region" description="Helical" evidence="3">
    <location>
        <begin position="305"/>
        <end position="323"/>
    </location>
</feature>
<evidence type="ECO:0000313" key="6">
    <source>
        <dbReference type="Proteomes" id="UP000283530"/>
    </source>
</evidence>
<evidence type="ECO:0000256" key="1">
    <source>
        <dbReference type="PROSITE-ProRule" id="PRU00023"/>
    </source>
</evidence>
<dbReference type="Pfam" id="PF13962">
    <property type="entry name" value="PGG"/>
    <property type="match status" value="1"/>
</dbReference>
<dbReference type="InterPro" id="IPR036770">
    <property type="entry name" value="Ankyrin_rpt-contain_sf"/>
</dbReference>
<dbReference type="Proteomes" id="UP000283530">
    <property type="component" value="Unassembled WGS sequence"/>
</dbReference>
<dbReference type="SMART" id="SM00248">
    <property type="entry name" value="ANK"/>
    <property type="match status" value="7"/>
</dbReference>
<dbReference type="OrthoDB" id="745831at2759"/>
<feature type="repeat" description="ANK" evidence="1">
    <location>
        <begin position="106"/>
        <end position="138"/>
    </location>
</feature>
<proteinExistence type="predicted"/>
<accession>A0A443NK00</accession>
<dbReference type="PRINTS" id="PR01415">
    <property type="entry name" value="ANKYRIN"/>
</dbReference>
<keyword evidence="3" id="KW-1133">Transmembrane helix</keyword>
<keyword evidence="1" id="KW-0040">ANK repeat</keyword>
<feature type="transmembrane region" description="Helical" evidence="3">
    <location>
        <begin position="643"/>
        <end position="663"/>
    </location>
</feature>
<dbReference type="InterPro" id="IPR002110">
    <property type="entry name" value="Ankyrin_rpt"/>
</dbReference>
<evidence type="ECO:0000256" key="3">
    <source>
        <dbReference type="SAM" id="Phobius"/>
    </source>
</evidence>
<evidence type="ECO:0000259" key="4">
    <source>
        <dbReference type="Pfam" id="PF13962"/>
    </source>
</evidence>
<dbReference type="Gene3D" id="1.25.40.20">
    <property type="entry name" value="Ankyrin repeat-containing domain"/>
    <property type="match status" value="3"/>
</dbReference>
<protein>
    <submittedName>
        <fullName evidence="5">Serine/threonine-protein phosphatase 6 regulatory ankyrin repeat subunit B-like protein</fullName>
    </submittedName>
</protein>
<feature type="transmembrane region" description="Helical" evidence="3">
    <location>
        <begin position="683"/>
        <end position="703"/>
    </location>
</feature>
<dbReference type="PANTHER" id="PTHR24177">
    <property type="entry name" value="CASKIN"/>
    <property type="match status" value="1"/>
</dbReference>
<comment type="caution">
    <text evidence="5">The sequence shown here is derived from an EMBL/GenBank/DDBJ whole genome shotgun (WGS) entry which is preliminary data.</text>
</comment>
<feature type="compositionally biased region" description="Low complexity" evidence="2">
    <location>
        <begin position="413"/>
        <end position="432"/>
    </location>
</feature>
<feature type="domain" description="PGG" evidence="4">
    <location>
        <begin position="595"/>
        <end position="704"/>
    </location>
</feature>
<dbReference type="GO" id="GO:0016020">
    <property type="term" value="C:membrane"/>
    <property type="evidence" value="ECO:0007669"/>
    <property type="project" value="TreeGrafter"/>
</dbReference>
<dbReference type="AlphaFoldDB" id="A0A443NK00"/>
<evidence type="ECO:0000313" key="5">
    <source>
        <dbReference type="EMBL" id="RWR78823.1"/>
    </source>
</evidence>
<feature type="transmembrane region" description="Helical" evidence="3">
    <location>
        <begin position="603"/>
        <end position="623"/>
    </location>
</feature>
<dbReference type="STRING" id="337451.A0A443NK00"/>
<dbReference type="InterPro" id="IPR026961">
    <property type="entry name" value="PGG_dom"/>
</dbReference>
<organism evidence="5 6">
    <name type="scientific">Cinnamomum micranthum f. kanehirae</name>
    <dbReference type="NCBI Taxonomy" id="337451"/>
    <lineage>
        <taxon>Eukaryota</taxon>
        <taxon>Viridiplantae</taxon>
        <taxon>Streptophyta</taxon>
        <taxon>Embryophyta</taxon>
        <taxon>Tracheophyta</taxon>
        <taxon>Spermatophyta</taxon>
        <taxon>Magnoliopsida</taxon>
        <taxon>Magnoliidae</taxon>
        <taxon>Laurales</taxon>
        <taxon>Lauraceae</taxon>
        <taxon>Cinnamomum</taxon>
    </lineage>
</organism>
<gene>
    <name evidence="5" type="ORF">CKAN_00737500</name>
</gene>
<dbReference type="SUPFAM" id="SSF48403">
    <property type="entry name" value="Ankyrin repeat"/>
    <property type="match status" value="2"/>
</dbReference>
<feature type="region of interest" description="Disordered" evidence="2">
    <location>
        <begin position="401"/>
        <end position="434"/>
    </location>
</feature>
<reference evidence="5 6" key="1">
    <citation type="journal article" date="2019" name="Nat. Plants">
        <title>Stout camphor tree genome fills gaps in understanding of flowering plant genome evolution.</title>
        <authorList>
            <person name="Chaw S.M."/>
            <person name="Liu Y.C."/>
            <person name="Wu Y.W."/>
            <person name="Wang H.Y."/>
            <person name="Lin C.I."/>
            <person name="Wu C.S."/>
            <person name="Ke H.M."/>
            <person name="Chang L.Y."/>
            <person name="Hsu C.Y."/>
            <person name="Yang H.T."/>
            <person name="Sudianto E."/>
            <person name="Hsu M.H."/>
            <person name="Wu K.P."/>
            <person name="Wang L.N."/>
            <person name="Leebens-Mack J.H."/>
            <person name="Tsai I.J."/>
        </authorList>
    </citation>
    <scope>NUCLEOTIDE SEQUENCE [LARGE SCALE GENOMIC DNA]</scope>
    <source>
        <strain evidence="6">cv. Chaw 1501</strain>
        <tissue evidence="5">Young leaves</tissue>
    </source>
</reference>
<dbReference type="PROSITE" id="PS50297">
    <property type="entry name" value="ANK_REP_REGION"/>
    <property type="match status" value="1"/>
</dbReference>
<feature type="transmembrane region" description="Helical" evidence="3">
    <location>
        <begin position="715"/>
        <end position="736"/>
    </location>
</feature>
<keyword evidence="3" id="KW-0472">Membrane</keyword>
<keyword evidence="3" id="KW-0812">Transmembrane</keyword>